<protein>
    <submittedName>
        <fullName evidence="2">Uncharacterized protein</fullName>
    </submittedName>
</protein>
<dbReference type="PANTHER" id="PTHR36800">
    <property type="entry name" value="POLYAMINE-MODULATED FACTOR 1-BINDING PROTEIN"/>
    <property type="match status" value="1"/>
</dbReference>
<reference evidence="2" key="1">
    <citation type="submission" date="2022-07" db="EMBL/GenBank/DDBJ databases">
        <authorList>
            <person name="Macas J."/>
            <person name="Novak P."/>
            <person name="Neumann P."/>
        </authorList>
    </citation>
    <scope>NUCLEOTIDE SEQUENCE</scope>
</reference>
<accession>A0AAV0CD72</accession>
<gene>
    <name evidence="2" type="ORF">CEPIT_LOCUS4148</name>
</gene>
<evidence type="ECO:0000313" key="2">
    <source>
        <dbReference type="EMBL" id="CAH9071970.1"/>
    </source>
</evidence>
<keyword evidence="1" id="KW-0175">Coiled coil</keyword>
<evidence type="ECO:0000313" key="3">
    <source>
        <dbReference type="Proteomes" id="UP001152523"/>
    </source>
</evidence>
<name>A0AAV0CD72_9ASTE</name>
<dbReference type="EMBL" id="CAMAPF010000021">
    <property type="protein sequence ID" value="CAH9071970.1"/>
    <property type="molecule type" value="Genomic_DNA"/>
</dbReference>
<dbReference type="AlphaFoldDB" id="A0AAV0CD72"/>
<proteinExistence type="predicted"/>
<feature type="coiled-coil region" evidence="1">
    <location>
        <begin position="61"/>
        <end position="88"/>
    </location>
</feature>
<keyword evidence="3" id="KW-1185">Reference proteome</keyword>
<organism evidence="2 3">
    <name type="scientific">Cuscuta epithymum</name>
    <dbReference type="NCBI Taxonomy" id="186058"/>
    <lineage>
        <taxon>Eukaryota</taxon>
        <taxon>Viridiplantae</taxon>
        <taxon>Streptophyta</taxon>
        <taxon>Embryophyta</taxon>
        <taxon>Tracheophyta</taxon>
        <taxon>Spermatophyta</taxon>
        <taxon>Magnoliopsida</taxon>
        <taxon>eudicotyledons</taxon>
        <taxon>Gunneridae</taxon>
        <taxon>Pentapetalae</taxon>
        <taxon>asterids</taxon>
        <taxon>lamiids</taxon>
        <taxon>Solanales</taxon>
        <taxon>Convolvulaceae</taxon>
        <taxon>Cuscuteae</taxon>
        <taxon>Cuscuta</taxon>
        <taxon>Cuscuta subgen. Cuscuta</taxon>
    </lineage>
</organism>
<evidence type="ECO:0000256" key="1">
    <source>
        <dbReference type="SAM" id="Coils"/>
    </source>
</evidence>
<dbReference type="Proteomes" id="UP001152523">
    <property type="component" value="Unassembled WGS sequence"/>
</dbReference>
<comment type="caution">
    <text evidence="2">The sequence shown here is derived from an EMBL/GenBank/DDBJ whole genome shotgun (WGS) entry which is preliminary data.</text>
</comment>
<sequence length="102" mass="11420">MDAAKVVSQSRNQPDALMAPTSDIDSQLTSIVSDLSQQVQVVVENMVKMIKEIDQSSTEIAEEIEKCKDTALERKRSLEEQKTDFQKAAYAVLNMLNSEEIN</sequence>
<dbReference type="PANTHER" id="PTHR36800:SF1">
    <property type="entry name" value="POLYAMINE-MODULATED FACTOR 1-BINDING PROTEIN"/>
    <property type="match status" value="1"/>
</dbReference>